<evidence type="ECO:0000256" key="1">
    <source>
        <dbReference type="SAM" id="Phobius"/>
    </source>
</evidence>
<protein>
    <recommendedName>
        <fullName evidence="4">DUF58 domain-containing protein</fullName>
    </recommendedName>
</protein>
<dbReference type="EMBL" id="CP117167">
    <property type="protein sequence ID" value="WCT14439.1"/>
    <property type="molecule type" value="Genomic_DNA"/>
</dbReference>
<organism evidence="2 3">
    <name type="scientific">Mucilaginibacter jinjuensis</name>
    <dbReference type="NCBI Taxonomy" id="1176721"/>
    <lineage>
        <taxon>Bacteria</taxon>
        <taxon>Pseudomonadati</taxon>
        <taxon>Bacteroidota</taxon>
        <taxon>Sphingobacteriia</taxon>
        <taxon>Sphingobacteriales</taxon>
        <taxon>Sphingobacteriaceae</taxon>
        <taxon>Mucilaginibacter</taxon>
    </lineage>
</organism>
<feature type="transmembrane region" description="Helical" evidence="1">
    <location>
        <begin position="6"/>
        <end position="29"/>
    </location>
</feature>
<evidence type="ECO:0000313" key="3">
    <source>
        <dbReference type="Proteomes" id="UP001216139"/>
    </source>
</evidence>
<keyword evidence="1" id="KW-0472">Membrane</keyword>
<sequence>MFTDPQTIALAALIVSSLSFGLSFVQLLIQRSHNKKTVRPIGQIDLGDFDHTMYIHFVNNGIGPLIIRKITFEKGDKIYTDIVHCLSLDPKAYNHISINPEVSKAVLPEKVFVIADLEYDKRKHLADFKNKLRTELSQLTIEVIYEDVYGQEYSCQRNLKWFTRHLETNTNTSECE</sequence>
<keyword evidence="1" id="KW-0812">Transmembrane</keyword>
<reference evidence="2 3" key="1">
    <citation type="submission" date="2023-02" db="EMBL/GenBank/DDBJ databases">
        <title>Genome sequence of Mucilaginibacter jinjuensis strain KACC 16571.</title>
        <authorList>
            <person name="Kim S."/>
            <person name="Heo J."/>
            <person name="Kwon S.-W."/>
        </authorList>
    </citation>
    <scope>NUCLEOTIDE SEQUENCE [LARGE SCALE GENOMIC DNA]</scope>
    <source>
        <strain evidence="2 3">KACC 16571</strain>
    </source>
</reference>
<name>A0ABY7TE67_9SPHI</name>
<keyword evidence="1" id="KW-1133">Transmembrane helix</keyword>
<evidence type="ECO:0000313" key="2">
    <source>
        <dbReference type="EMBL" id="WCT14439.1"/>
    </source>
</evidence>
<evidence type="ECO:0008006" key="4">
    <source>
        <dbReference type="Google" id="ProtNLM"/>
    </source>
</evidence>
<accession>A0ABY7TE67</accession>
<dbReference type="Proteomes" id="UP001216139">
    <property type="component" value="Chromosome"/>
</dbReference>
<keyword evidence="3" id="KW-1185">Reference proteome</keyword>
<proteinExistence type="predicted"/>
<gene>
    <name evidence="2" type="ORF">PQO05_10895</name>
</gene>
<dbReference type="RefSeq" id="WP_273632938.1">
    <property type="nucleotide sequence ID" value="NZ_CP117167.1"/>
</dbReference>